<keyword evidence="2" id="KW-1185">Reference proteome</keyword>
<gene>
    <name evidence="1" type="ORF">PACLA_8A006768</name>
</gene>
<dbReference type="EMBL" id="CACRXK020006283">
    <property type="protein sequence ID" value="CAB4008961.1"/>
    <property type="molecule type" value="Genomic_DNA"/>
</dbReference>
<protein>
    <submittedName>
        <fullName evidence="1">Uncharacterized protein</fullName>
    </submittedName>
</protein>
<proteinExistence type="predicted"/>
<dbReference type="AlphaFoldDB" id="A0A7D9ILX2"/>
<dbReference type="Proteomes" id="UP001152795">
    <property type="component" value="Unassembled WGS sequence"/>
</dbReference>
<evidence type="ECO:0000313" key="2">
    <source>
        <dbReference type="Proteomes" id="UP001152795"/>
    </source>
</evidence>
<reference evidence="1" key="1">
    <citation type="submission" date="2020-04" db="EMBL/GenBank/DDBJ databases">
        <authorList>
            <person name="Alioto T."/>
            <person name="Alioto T."/>
            <person name="Gomez Garrido J."/>
        </authorList>
    </citation>
    <scope>NUCLEOTIDE SEQUENCE</scope>
    <source>
        <strain evidence="1">A484AB</strain>
    </source>
</reference>
<name>A0A7D9ILX2_PARCT</name>
<sequence>MATTDVKVIDVQTPFDIVSEDEPLIRIRQINNDLRFYEFFMGFGRDHAVQLAGGRIWPTICLKGVVTKMPSFYIYIIDVKRTEKGQRIIDIGVAHWLLGIYAELEINICVYPESFNGDLATALYLPYITFTAYGFKLDYAEHDGLTEVEAAAFVRNVVQTVIDYITEHYQDGHCEVLAEDLQTSTGIAVSVRLVQILLYHQRLMKIVRDWMLSKCECSETDQICYCNIFTKKELKKSGKSYFKDAQLFVSDEVFFTTT</sequence>
<organism evidence="1 2">
    <name type="scientific">Paramuricea clavata</name>
    <name type="common">Red gorgonian</name>
    <name type="synonym">Violescent sea-whip</name>
    <dbReference type="NCBI Taxonomy" id="317549"/>
    <lineage>
        <taxon>Eukaryota</taxon>
        <taxon>Metazoa</taxon>
        <taxon>Cnidaria</taxon>
        <taxon>Anthozoa</taxon>
        <taxon>Octocorallia</taxon>
        <taxon>Malacalcyonacea</taxon>
        <taxon>Plexauridae</taxon>
        <taxon>Paramuricea</taxon>
    </lineage>
</organism>
<accession>A0A7D9ILX2</accession>
<evidence type="ECO:0000313" key="1">
    <source>
        <dbReference type="EMBL" id="CAB4008961.1"/>
    </source>
</evidence>
<comment type="caution">
    <text evidence="1">The sequence shown here is derived from an EMBL/GenBank/DDBJ whole genome shotgun (WGS) entry which is preliminary data.</text>
</comment>